<evidence type="ECO:0000313" key="5">
    <source>
        <dbReference type="EMBL" id="VDO88628.1"/>
    </source>
</evidence>
<dbReference type="Gene3D" id="3.30.565.10">
    <property type="entry name" value="Histidine kinase-like ATPase, C-terminal domain"/>
    <property type="match status" value="1"/>
</dbReference>
<evidence type="ECO:0000256" key="2">
    <source>
        <dbReference type="ARBA" id="ARBA00022741"/>
    </source>
</evidence>
<evidence type="ECO:0000256" key="4">
    <source>
        <dbReference type="ARBA" id="ARBA00023186"/>
    </source>
</evidence>
<dbReference type="GO" id="GO:0016887">
    <property type="term" value="F:ATP hydrolysis activity"/>
    <property type="evidence" value="ECO:0007669"/>
    <property type="project" value="InterPro"/>
</dbReference>
<organism evidence="5 6">
    <name type="scientific">Schistosoma mattheei</name>
    <dbReference type="NCBI Taxonomy" id="31246"/>
    <lineage>
        <taxon>Eukaryota</taxon>
        <taxon>Metazoa</taxon>
        <taxon>Spiralia</taxon>
        <taxon>Lophotrochozoa</taxon>
        <taxon>Platyhelminthes</taxon>
        <taxon>Trematoda</taxon>
        <taxon>Digenea</taxon>
        <taxon>Strigeidida</taxon>
        <taxon>Schistosomatoidea</taxon>
        <taxon>Schistosomatidae</taxon>
        <taxon>Schistosoma</taxon>
    </lineage>
</organism>
<dbReference type="InterPro" id="IPR020575">
    <property type="entry name" value="Hsp90_N"/>
</dbReference>
<gene>
    <name evidence="5" type="ORF">SMTD_LOCUS2647</name>
</gene>
<dbReference type="GO" id="GO:0005524">
    <property type="term" value="F:ATP binding"/>
    <property type="evidence" value="ECO:0007669"/>
    <property type="project" value="UniProtKB-KW"/>
</dbReference>
<keyword evidence="2" id="KW-0547">Nucleotide-binding</keyword>
<name>A0A183NKL1_9TREM</name>
<protein>
    <submittedName>
        <fullName evidence="5">Uncharacterized protein</fullName>
    </submittedName>
</protein>
<evidence type="ECO:0000256" key="3">
    <source>
        <dbReference type="ARBA" id="ARBA00022840"/>
    </source>
</evidence>
<dbReference type="STRING" id="31246.A0A183NKL1"/>
<proteinExistence type="inferred from homology"/>
<dbReference type="PRINTS" id="PR00775">
    <property type="entry name" value="HEATSHOCK90"/>
</dbReference>
<dbReference type="AlphaFoldDB" id="A0A183NKL1"/>
<keyword evidence="4" id="KW-0143">Chaperone</keyword>
<keyword evidence="6" id="KW-1185">Reference proteome</keyword>
<dbReference type="PANTHER" id="PTHR11528">
    <property type="entry name" value="HEAT SHOCK PROTEIN 90 FAMILY MEMBER"/>
    <property type="match status" value="1"/>
</dbReference>
<reference evidence="5 6" key="1">
    <citation type="submission" date="2018-11" db="EMBL/GenBank/DDBJ databases">
        <authorList>
            <consortium name="Pathogen Informatics"/>
        </authorList>
    </citation>
    <scope>NUCLEOTIDE SEQUENCE [LARGE SCALE GENOMIC DNA]</scope>
    <source>
        <strain>Denwood</strain>
        <strain evidence="6">Zambia</strain>
    </source>
</reference>
<dbReference type="GO" id="GO:0140662">
    <property type="term" value="F:ATP-dependent protein folding chaperone"/>
    <property type="evidence" value="ECO:0007669"/>
    <property type="project" value="InterPro"/>
</dbReference>
<accession>A0A183NKL1</accession>
<evidence type="ECO:0000313" key="6">
    <source>
        <dbReference type="Proteomes" id="UP000269396"/>
    </source>
</evidence>
<dbReference type="GO" id="GO:0051082">
    <property type="term" value="F:unfolded protein binding"/>
    <property type="evidence" value="ECO:0007669"/>
    <property type="project" value="InterPro"/>
</dbReference>
<dbReference type="SUPFAM" id="SSF55874">
    <property type="entry name" value="ATPase domain of HSP90 chaperone/DNA topoisomerase II/histidine kinase"/>
    <property type="match status" value="1"/>
</dbReference>
<keyword evidence="3" id="KW-0067">ATP-binding</keyword>
<sequence>MSTLCRILGRFPPVYLNFKQDARTLYNPKLLRQESLSYSTNFKTVEDEGPKHTITDGNERSCGPKIKVGFQAETQKLLDIVAKSLYSDKEVFVRELISNASDAIERLRFQRLSGQVSSSLSDEPLEIHIRTDEAKKILVIQDTGIGMSKTELEKNLGTIAHSGSREFVSSMTGNKDSQKSVDIIGQFGVGFYACFMVADKVIDVPFI</sequence>
<comment type="similarity">
    <text evidence="1">Belongs to the heat shock protein 90 family.</text>
</comment>
<evidence type="ECO:0000256" key="1">
    <source>
        <dbReference type="ARBA" id="ARBA00008239"/>
    </source>
</evidence>
<dbReference type="InterPro" id="IPR001404">
    <property type="entry name" value="Hsp90_fam"/>
</dbReference>
<dbReference type="Proteomes" id="UP000269396">
    <property type="component" value="Unassembled WGS sequence"/>
</dbReference>
<dbReference type="EMBL" id="UZAL01003890">
    <property type="protein sequence ID" value="VDO88628.1"/>
    <property type="molecule type" value="Genomic_DNA"/>
</dbReference>
<dbReference type="InterPro" id="IPR036890">
    <property type="entry name" value="HATPase_C_sf"/>
</dbReference>
<dbReference type="Pfam" id="PF13589">
    <property type="entry name" value="HATPase_c_3"/>
    <property type="match status" value="1"/>
</dbReference>